<name>A0ABV7H2E3_9BURK</name>
<reference evidence="3" key="1">
    <citation type="journal article" date="2019" name="Int. J. Syst. Evol. Microbiol.">
        <title>The Global Catalogue of Microorganisms (GCM) 10K type strain sequencing project: providing services to taxonomists for standard genome sequencing and annotation.</title>
        <authorList>
            <consortium name="The Broad Institute Genomics Platform"/>
            <consortium name="The Broad Institute Genome Sequencing Center for Infectious Disease"/>
            <person name="Wu L."/>
            <person name="Ma J."/>
        </authorList>
    </citation>
    <scope>NUCLEOTIDE SEQUENCE [LARGE SCALE GENOMIC DNA]</scope>
    <source>
        <strain evidence="3">KCTC 52168</strain>
    </source>
</reference>
<dbReference type="Proteomes" id="UP001595556">
    <property type="component" value="Unassembled WGS sequence"/>
</dbReference>
<dbReference type="Gene3D" id="2.160.20.120">
    <property type="match status" value="1"/>
</dbReference>
<dbReference type="RefSeq" id="WP_377303159.1">
    <property type="nucleotide sequence ID" value="NZ_CP180191.1"/>
</dbReference>
<comment type="caution">
    <text evidence="2">The sequence shown here is derived from an EMBL/GenBank/DDBJ whole genome shotgun (WGS) entry which is preliminary data.</text>
</comment>
<organism evidence="2 3">
    <name type="scientific">Piscinibacterium candidicorallinum</name>
    <dbReference type="NCBI Taxonomy" id="1793872"/>
    <lineage>
        <taxon>Bacteria</taxon>
        <taxon>Pseudomonadati</taxon>
        <taxon>Pseudomonadota</taxon>
        <taxon>Betaproteobacteria</taxon>
        <taxon>Burkholderiales</taxon>
        <taxon>Piscinibacterium</taxon>
    </lineage>
</organism>
<gene>
    <name evidence="2" type="ORF">ACFOEN_09020</name>
</gene>
<dbReference type="PANTHER" id="PTHR39200:SF1">
    <property type="entry name" value="AUTO-TRANSPORTER ADHESIN HEAD GIN DOMAIN-CONTAINING PROTEIN-RELATED"/>
    <property type="match status" value="1"/>
</dbReference>
<evidence type="ECO:0000259" key="1">
    <source>
        <dbReference type="Pfam" id="PF10988"/>
    </source>
</evidence>
<keyword evidence="3" id="KW-1185">Reference proteome</keyword>
<evidence type="ECO:0000313" key="3">
    <source>
        <dbReference type="Proteomes" id="UP001595556"/>
    </source>
</evidence>
<protein>
    <submittedName>
        <fullName evidence="2">Head GIN domain-containing protein</fullName>
    </submittedName>
</protein>
<dbReference type="PANTHER" id="PTHR39200">
    <property type="entry name" value="HYPOTHETICAL EXPORTED PROTEIN"/>
    <property type="match status" value="1"/>
</dbReference>
<dbReference type="Pfam" id="PF10988">
    <property type="entry name" value="DUF2807"/>
    <property type="match status" value="1"/>
</dbReference>
<accession>A0ABV7H2E3</accession>
<sequence length="246" mass="26072">MNMQTGFFSGWRIVLAAAVALFTALPLHAETVRGEGPYRTEARPVAGTTAVVLSLPIRVSVVIGEREEITLSGDESLLPLIETVVDNGVLQIRPVRRNLDLRPRQALIAVLNVRSLTRATIAGSGELRLPAYKTPQLELSISGSGDIHLRDTEIRKLSVSISGSGNVRGSGSAEDSSIRIAGSGDVRLEDLQAKTVEVRIAGSGDARVNATETLTVRIAGSGDVRYRGEPKLSKSIAGSGEVSPLK</sequence>
<dbReference type="InterPro" id="IPR021255">
    <property type="entry name" value="DUF2807"/>
</dbReference>
<dbReference type="EMBL" id="JBHRTI010000004">
    <property type="protein sequence ID" value="MFC3147782.1"/>
    <property type="molecule type" value="Genomic_DNA"/>
</dbReference>
<evidence type="ECO:0000313" key="2">
    <source>
        <dbReference type="EMBL" id="MFC3147782.1"/>
    </source>
</evidence>
<proteinExistence type="predicted"/>
<feature type="domain" description="Putative auto-transporter adhesin head GIN" evidence="1">
    <location>
        <begin position="49"/>
        <end position="230"/>
    </location>
</feature>